<dbReference type="PANTHER" id="PTHR38165">
    <property type="match status" value="1"/>
</dbReference>
<sequence length="468" mass="50267">MHLSNPFRLALLLPLFELASSTPIIVHDGLKKEDIWVRKENTLNSTSRHDAHSSSSNSITNVHATNTTDSDDTNSTIVHQAAASSNLPINIVNKWNSNNIKVYISGLDDKGALVMLGKSGQWVYPTTSSSTPQPVPDSVAIPLGKPNSTLPLTLPGYLISGRIWIAVGGLQFFVVSTPNGPGLVQPSAANQNDPSAEVNYAFAELTWNSQLGIYADITAVDFVGLPLGIKLKDGNGTTQSIAGTPANAAQVLCDQLKAQKKKDGRGWDQLCVYNSAKKLIRVLSPSNLPAGGQNPFGTYFAKYVDDVWNHYSTNDLTINTQSSPGNVTCRTKGDKLQCAGDNRGYAKPNNRDIFGCNTGPFSIQQGDNAVHLAVVPRLCAAFNRATLLIPGGNVQPSLPPAKYYTADNQRPADSRPRNWYSQLVHQIETGGRGYAFSYDDVAPSDQEDQSGLVASADPKLFTVIVGTS</sequence>
<evidence type="ECO:0000259" key="3">
    <source>
        <dbReference type="PROSITE" id="PS52006"/>
    </source>
</evidence>
<evidence type="ECO:0000256" key="1">
    <source>
        <dbReference type="SAM" id="MobiDB-lite"/>
    </source>
</evidence>
<dbReference type="EMBL" id="JAXOVC010000002">
    <property type="protein sequence ID" value="KAK4505943.1"/>
    <property type="molecule type" value="Genomic_DNA"/>
</dbReference>
<keyword evidence="2" id="KW-0732">Signal</keyword>
<organism evidence="4 5">
    <name type="scientific">Zasmidium cellare</name>
    <name type="common">Wine cellar mold</name>
    <name type="synonym">Racodium cellare</name>
    <dbReference type="NCBI Taxonomy" id="395010"/>
    <lineage>
        <taxon>Eukaryota</taxon>
        <taxon>Fungi</taxon>
        <taxon>Dikarya</taxon>
        <taxon>Ascomycota</taxon>
        <taxon>Pezizomycotina</taxon>
        <taxon>Dothideomycetes</taxon>
        <taxon>Dothideomycetidae</taxon>
        <taxon>Mycosphaerellales</taxon>
        <taxon>Mycosphaerellaceae</taxon>
        <taxon>Zasmidium</taxon>
    </lineage>
</organism>
<evidence type="ECO:0000256" key="2">
    <source>
        <dbReference type="SAM" id="SignalP"/>
    </source>
</evidence>
<comment type="caution">
    <text evidence="4">The sequence shown here is derived from an EMBL/GenBank/DDBJ whole genome shotgun (WGS) entry which is preliminary data.</text>
</comment>
<feature type="chain" id="PRO_5045437744" description="GH64 domain-containing protein" evidence="2">
    <location>
        <begin position="22"/>
        <end position="468"/>
    </location>
</feature>
<evidence type="ECO:0000313" key="4">
    <source>
        <dbReference type="EMBL" id="KAK4505943.1"/>
    </source>
</evidence>
<dbReference type="Gene3D" id="2.60.110.10">
    <property type="entry name" value="Thaumatin"/>
    <property type="match status" value="1"/>
</dbReference>
<feature type="domain" description="GH64" evidence="3">
    <location>
        <begin position="84"/>
        <end position="458"/>
    </location>
</feature>
<evidence type="ECO:0000313" key="5">
    <source>
        <dbReference type="Proteomes" id="UP001305779"/>
    </source>
</evidence>
<dbReference type="PROSITE" id="PS52006">
    <property type="entry name" value="GH64"/>
    <property type="match status" value="1"/>
</dbReference>
<feature type="signal peptide" evidence="2">
    <location>
        <begin position="1"/>
        <end position="21"/>
    </location>
</feature>
<proteinExistence type="predicted"/>
<reference evidence="4 5" key="1">
    <citation type="journal article" date="2023" name="G3 (Bethesda)">
        <title>A chromosome-level genome assembly of Zasmidium syzygii isolated from banana leaves.</title>
        <authorList>
            <person name="van Westerhoven A.C."/>
            <person name="Mehrabi R."/>
            <person name="Talebi R."/>
            <person name="Steentjes M.B.F."/>
            <person name="Corcolon B."/>
            <person name="Chong P.A."/>
            <person name="Kema G.H.J."/>
            <person name="Seidl M.F."/>
        </authorList>
    </citation>
    <scope>NUCLEOTIDE SEQUENCE [LARGE SCALE GENOMIC DNA]</scope>
    <source>
        <strain evidence="4 5">P124</strain>
    </source>
</reference>
<protein>
    <recommendedName>
        <fullName evidence="3">GH64 domain-containing protein</fullName>
    </recommendedName>
</protein>
<dbReference type="InterPro" id="IPR037398">
    <property type="entry name" value="Glyco_hydro_64_fam"/>
</dbReference>
<dbReference type="InterPro" id="IPR037176">
    <property type="entry name" value="Osmotin/thaumatin-like_sf"/>
</dbReference>
<dbReference type="Proteomes" id="UP001305779">
    <property type="component" value="Unassembled WGS sequence"/>
</dbReference>
<dbReference type="InterPro" id="IPR032477">
    <property type="entry name" value="Glyco_hydro_64"/>
</dbReference>
<dbReference type="InterPro" id="IPR042517">
    <property type="entry name" value="Glyco_hydro_64_N_2"/>
</dbReference>
<gene>
    <name evidence="4" type="ORF">PRZ48_003908</name>
</gene>
<dbReference type="Gene3D" id="3.30.920.50">
    <property type="entry name" value="Beta-1,3-glucanase, C-terminal domain"/>
    <property type="match status" value="1"/>
</dbReference>
<feature type="region of interest" description="Disordered" evidence="1">
    <location>
        <begin position="45"/>
        <end position="73"/>
    </location>
</feature>
<accession>A0ABR0EYL5</accession>
<name>A0ABR0EYL5_ZASCE</name>
<dbReference type="Pfam" id="PF16483">
    <property type="entry name" value="Glyco_hydro_64"/>
    <property type="match status" value="1"/>
</dbReference>
<keyword evidence="5" id="KW-1185">Reference proteome</keyword>
<dbReference type="PANTHER" id="PTHR38165:SF1">
    <property type="entry name" value="GLUCANASE B"/>
    <property type="match status" value="1"/>
</dbReference>